<evidence type="ECO:0000259" key="2">
    <source>
        <dbReference type="PROSITE" id="PS50004"/>
    </source>
</evidence>
<keyword evidence="4" id="KW-1185">Reference proteome</keyword>
<evidence type="ECO:0000313" key="3">
    <source>
        <dbReference type="EMBL" id="KAK9707929.1"/>
    </source>
</evidence>
<reference evidence="3 4" key="1">
    <citation type="journal article" date="2024" name="BMC Genomics">
        <title>De novo assembly and annotation of Popillia japonica's genome with initial clues to its potential as an invasive pest.</title>
        <authorList>
            <person name="Cucini C."/>
            <person name="Boschi S."/>
            <person name="Funari R."/>
            <person name="Cardaioli E."/>
            <person name="Iannotti N."/>
            <person name="Marturano G."/>
            <person name="Paoli F."/>
            <person name="Bruttini M."/>
            <person name="Carapelli A."/>
            <person name="Frati F."/>
            <person name="Nardi F."/>
        </authorList>
    </citation>
    <scope>NUCLEOTIDE SEQUENCE [LARGE SCALE GENOMIC DNA]</scope>
    <source>
        <strain evidence="3">DMR45628</strain>
    </source>
</reference>
<gene>
    <name evidence="3" type="ORF">QE152_g27574</name>
</gene>
<feature type="domain" description="C2" evidence="2">
    <location>
        <begin position="165"/>
        <end position="296"/>
    </location>
</feature>
<organism evidence="3 4">
    <name type="scientific">Popillia japonica</name>
    <name type="common">Japanese beetle</name>
    <dbReference type="NCBI Taxonomy" id="7064"/>
    <lineage>
        <taxon>Eukaryota</taxon>
        <taxon>Metazoa</taxon>
        <taxon>Ecdysozoa</taxon>
        <taxon>Arthropoda</taxon>
        <taxon>Hexapoda</taxon>
        <taxon>Insecta</taxon>
        <taxon>Pterygota</taxon>
        <taxon>Neoptera</taxon>
        <taxon>Endopterygota</taxon>
        <taxon>Coleoptera</taxon>
        <taxon>Polyphaga</taxon>
        <taxon>Scarabaeiformia</taxon>
        <taxon>Scarabaeidae</taxon>
        <taxon>Rutelinae</taxon>
        <taxon>Popillia</taxon>
    </lineage>
</organism>
<dbReference type="SUPFAM" id="SSF49562">
    <property type="entry name" value="C2 domain (Calcium/lipid-binding domain, CaLB)"/>
    <property type="match status" value="1"/>
</dbReference>
<protein>
    <submittedName>
        <fullName evidence="3">C2 domain</fullName>
    </submittedName>
</protein>
<evidence type="ECO:0000313" key="4">
    <source>
        <dbReference type="Proteomes" id="UP001458880"/>
    </source>
</evidence>
<name>A0AAW1JS12_POPJA</name>
<sequence>MCFKCLVWCTPVKKKCCKPERALEICDIGSLSSSSSSNLRGRHLSKSASELSCSPRCEEMTEIRPRSAAPPEHTHISVYQKAHSFFAQLKNRWGHGKHRERRHKSPGRQDSTTDYAADQSSDHSTPSTQSPRHRLHQTTCTDSPLSRVCVGDTPHSSPGGALLEDPHDLEPQHLAPWLALTSYRLLLVMMSLGGEKQLLGNIPFSNCEYIYVVVMDWLQWTKMLGGRLVYKSRTVYRDLNPTWDESFTVPIEDPFVPLQIKVFDYDWGLQHQSINYNTDELPSLEDRFFDFCSVMLAIHMYVPFMLCRIDP</sequence>
<evidence type="ECO:0000256" key="1">
    <source>
        <dbReference type="SAM" id="MobiDB-lite"/>
    </source>
</evidence>
<dbReference type="PROSITE" id="PS50004">
    <property type="entry name" value="C2"/>
    <property type="match status" value="1"/>
</dbReference>
<dbReference type="Proteomes" id="UP001458880">
    <property type="component" value="Unassembled WGS sequence"/>
</dbReference>
<dbReference type="InterPro" id="IPR035892">
    <property type="entry name" value="C2_domain_sf"/>
</dbReference>
<dbReference type="Pfam" id="PF00168">
    <property type="entry name" value="C2"/>
    <property type="match status" value="1"/>
</dbReference>
<dbReference type="Gene3D" id="2.60.40.150">
    <property type="entry name" value="C2 domain"/>
    <property type="match status" value="1"/>
</dbReference>
<dbReference type="AlphaFoldDB" id="A0AAW1JS12"/>
<feature type="compositionally biased region" description="Basic residues" evidence="1">
    <location>
        <begin position="93"/>
        <end position="106"/>
    </location>
</feature>
<feature type="compositionally biased region" description="Polar residues" evidence="1">
    <location>
        <begin position="108"/>
        <end position="130"/>
    </location>
</feature>
<dbReference type="InterPro" id="IPR000008">
    <property type="entry name" value="C2_dom"/>
</dbReference>
<comment type="caution">
    <text evidence="3">The sequence shown here is derived from an EMBL/GenBank/DDBJ whole genome shotgun (WGS) entry which is preliminary data.</text>
</comment>
<proteinExistence type="predicted"/>
<accession>A0AAW1JS12</accession>
<feature type="region of interest" description="Disordered" evidence="1">
    <location>
        <begin position="93"/>
        <end position="140"/>
    </location>
</feature>
<dbReference type="EMBL" id="JASPKY010000340">
    <property type="protein sequence ID" value="KAK9707929.1"/>
    <property type="molecule type" value="Genomic_DNA"/>
</dbReference>